<evidence type="ECO:0000313" key="4">
    <source>
        <dbReference type="Proteomes" id="UP001143548"/>
    </source>
</evidence>
<dbReference type="GO" id="GO:0005737">
    <property type="term" value="C:cytoplasm"/>
    <property type="evidence" value="ECO:0007669"/>
    <property type="project" value="TreeGrafter"/>
</dbReference>
<dbReference type="Proteomes" id="UP001143548">
    <property type="component" value="Unassembled WGS sequence"/>
</dbReference>
<sequence>MPNLVILTDLQSPALNTHEMKILCLHPWGASAEIFEKQMSLIYAMIGESHEYVFLDGPISCGPAKENPPNLPGPFYNWYEGLSSSQVRDAHDLVQDVIEDDGPFDGVIGFSQGASLALSILYHHEICHPDRPPPFRFAIFFCAVLSISPDPMFNADIIAKYSRYYRQIKHKEEDEKDKTTMEELQRASLLQDNNRSAVTHKLSRLKNHRAILLLPGQKAALVKEILALVRQLVDNSAEHDHAARTQWNTRGGMEGFPRVYHPLVNMQRISIPTVHIIGRSDPLRPHSELQARLCSKGLTRVVEFEGVHKVPHRMNDVQAVLKAVEWAMRMAQMR</sequence>
<gene>
    <name evidence="3" type="ORF">AbraCBS73388_003480</name>
</gene>
<dbReference type="PANTHER" id="PTHR48070:SF4">
    <property type="entry name" value="ESTERASE ALNB"/>
    <property type="match status" value="1"/>
</dbReference>
<dbReference type="GO" id="GO:0005634">
    <property type="term" value="C:nucleus"/>
    <property type="evidence" value="ECO:0007669"/>
    <property type="project" value="TreeGrafter"/>
</dbReference>
<accession>A0A9W5Z285</accession>
<evidence type="ECO:0000256" key="1">
    <source>
        <dbReference type="ARBA" id="ARBA00022801"/>
    </source>
</evidence>
<dbReference type="AlphaFoldDB" id="A0A9W5Z285"/>
<dbReference type="SUPFAM" id="SSF53474">
    <property type="entry name" value="alpha/beta-Hydrolases"/>
    <property type="match status" value="1"/>
</dbReference>
<keyword evidence="1" id="KW-0378">Hydrolase</keyword>
<protein>
    <recommendedName>
        <fullName evidence="2">Serine hydrolase domain-containing protein</fullName>
    </recommendedName>
</protein>
<reference evidence="3" key="1">
    <citation type="submission" date="2022-07" db="EMBL/GenBank/DDBJ databases">
        <title>Taxonomy of Aspergillus series Nigri: significant species reduction supported by multi-species coalescent approaches.</title>
        <authorList>
            <person name="Bian C."/>
            <person name="Kusuya Y."/>
            <person name="Sklenar F."/>
            <person name="D'hooge E."/>
            <person name="Yaguchi T."/>
            <person name="Takahashi H."/>
            <person name="Hubka V."/>
        </authorList>
    </citation>
    <scope>NUCLEOTIDE SEQUENCE</scope>
    <source>
        <strain evidence="3">CBS 733.88</strain>
    </source>
</reference>
<evidence type="ECO:0000259" key="2">
    <source>
        <dbReference type="Pfam" id="PF03959"/>
    </source>
</evidence>
<feature type="domain" description="Serine hydrolase" evidence="2">
    <location>
        <begin position="259"/>
        <end position="319"/>
    </location>
</feature>
<dbReference type="InterPro" id="IPR029058">
    <property type="entry name" value="AB_hydrolase_fold"/>
</dbReference>
<proteinExistence type="predicted"/>
<dbReference type="Gene3D" id="3.40.50.1820">
    <property type="entry name" value="alpha/beta hydrolase"/>
    <property type="match status" value="1"/>
</dbReference>
<dbReference type="InterPro" id="IPR005645">
    <property type="entry name" value="FSH-like_dom"/>
</dbReference>
<name>A0A9W5Z285_9EURO</name>
<dbReference type="GO" id="GO:0016787">
    <property type="term" value="F:hydrolase activity"/>
    <property type="evidence" value="ECO:0007669"/>
    <property type="project" value="UniProtKB-KW"/>
</dbReference>
<organism evidence="3 4">
    <name type="scientific">Aspergillus brasiliensis</name>
    <dbReference type="NCBI Taxonomy" id="319629"/>
    <lineage>
        <taxon>Eukaryota</taxon>
        <taxon>Fungi</taxon>
        <taxon>Dikarya</taxon>
        <taxon>Ascomycota</taxon>
        <taxon>Pezizomycotina</taxon>
        <taxon>Eurotiomycetes</taxon>
        <taxon>Eurotiomycetidae</taxon>
        <taxon>Eurotiales</taxon>
        <taxon>Aspergillaceae</taxon>
        <taxon>Aspergillus</taxon>
        <taxon>Aspergillus subgen. Circumdati</taxon>
    </lineage>
</organism>
<comment type="caution">
    <text evidence="3">The sequence shown here is derived from an EMBL/GenBank/DDBJ whole genome shotgun (WGS) entry which is preliminary data.</text>
</comment>
<dbReference type="EMBL" id="BROQ01000173">
    <property type="protein sequence ID" value="GKZ26964.1"/>
    <property type="molecule type" value="Genomic_DNA"/>
</dbReference>
<dbReference type="Pfam" id="PF03959">
    <property type="entry name" value="FSH1"/>
    <property type="match status" value="2"/>
</dbReference>
<dbReference type="GO" id="GO:0019748">
    <property type="term" value="P:secondary metabolic process"/>
    <property type="evidence" value="ECO:0007669"/>
    <property type="project" value="TreeGrafter"/>
</dbReference>
<dbReference type="InterPro" id="IPR050593">
    <property type="entry name" value="LovG"/>
</dbReference>
<evidence type="ECO:0000313" key="3">
    <source>
        <dbReference type="EMBL" id="GKZ26964.1"/>
    </source>
</evidence>
<feature type="domain" description="Serine hydrolase" evidence="2">
    <location>
        <begin position="18"/>
        <end position="165"/>
    </location>
</feature>
<dbReference type="PANTHER" id="PTHR48070">
    <property type="entry name" value="ESTERASE OVCA2"/>
    <property type="match status" value="1"/>
</dbReference>